<proteinExistence type="predicted"/>
<gene>
    <name evidence="2" type="ORF">GCM10023196_058850</name>
</gene>
<dbReference type="Proteomes" id="UP001501442">
    <property type="component" value="Unassembled WGS sequence"/>
</dbReference>
<dbReference type="PANTHER" id="PTHR43685:SF2">
    <property type="entry name" value="GLYCOSYLTRANSFERASE 2-LIKE DOMAIN-CONTAINING PROTEIN"/>
    <property type="match status" value="1"/>
</dbReference>
<comment type="caution">
    <text evidence="2">The sequence shown here is derived from an EMBL/GenBank/DDBJ whole genome shotgun (WGS) entry which is preliminary data.</text>
</comment>
<reference evidence="3" key="1">
    <citation type="journal article" date="2019" name="Int. J. Syst. Evol. Microbiol.">
        <title>The Global Catalogue of Microorganisms (GCM) 10K type strain sequencing project: providing services to taxonomists for standard genome sequencing and annotation.</title>
        <authorList>
            <consortium name="The Broad Institute Genomics Platform"/>
            <consortium name="The Broad Institute Genome Sequencing Center for Infectious Disease"/>
            <person name="Wu L."/>
            <person name="Ma J."/>
        </authorList>
    </citation>
    <scope>NUCLEOTIDE SEQUENCE [LARGE SCALE GENOMIC DNA]</scope>
    <source>
        <strain evidence="3">JCM 17939</strain>
    </source>
</reference>
<dbReference type="InterPro" id="IPR001173">
    <property type="entry name" value="Glyco_trans_2-like"/>
</dbReference>
<dbReference type="SUPFAM" id="SSF53448">
    <property type="entry name" value="Nucleotide-diphospho-sugar transferases"/>
    <property type="match status" value="1"/>
</dbReference>
<evidence type="ECO:0000313" key="2">
    <source>
        <dbReference type="EMBL" id="GAA4631053.1"/>
    </source>
</evidence>
<dbReference type="CDD" id="cd00761">
    <property type="entry name" value="Glyco_tranf_GTA_type"/>
    <property type="match status" value="1"/>
</dbReference>
<dbReference type="EMBL" id="BAABHK010000009">
    <property type="protein sequence ID" value="GAA4631053.1"/>
    <property type="molecule type" value="Genomic_DNA"/>
</dbReference>
<organism evidence="2 3">
    <name type="scientific">Actinoallomurus vinaceus</name>
    <dbReference type="NCBI Taxonomy" id="1080074"/>
    <lineage>
        <taxon>Bacteria</taxon>
        <taxon>Bacillati</taxon>
        <taxon>Actinomycetota</taxon>
        <taxon>Actinomycetes</taxon>
        <taxon>Streptosporangiales</taxon>
        <taxon>Thermomonosporaceae</taxon>
        <taxon>Actinoallomurus</taxon>
    </lineage>
</organism>
<evidence type="ECO:0000259" key="1">
    <source>
        <dbReference type="Pfam" id="PF00535"/>
    </source>
</evidence>
<sequence>MERLLRDRLDLYPFRVLPSVGVVIPTHNRPELLRRAVESVLAQEYDGPVRVVVVYDRATPDRSLAGDHVEVLANTRTPGLPGSRNTGILALDTDLVASCDDDDVWLPGKLAAQVAALQAEPEAVLCSCGILVDFDGRAMPRLAGTDRVRFDDLVGDRVMSVHSSTYVARREALIDIGMVDETIPGGQGEDWDLALRAARRHPIVNVDHPYVRVLFGQTSYYAQAWETKVEALRWFLDRYPEIGRSPAAAGRVYGQIAFGCATIGRRREAVRWAGRAVRANWKERRVPFALAVASGVVSGKRVLLTLHARGRGI</sequence>
<evidence type="ECO:0000313" key="3">
    <source>
        <dbReference type="Proteomes" id="UP001501442"/>
    </source>
</evidence>
<dbReference type="PANTHER" id="PTHR43685">
    <property type="entry name" value="GLYCOSYLTRANSFERASE"/>
    <property type="match status" value="1"/>
</dbReference>
<accession>A0ABP8UI36</accession>
<dbReference type="InterPro" id="IPR029044">
    <property type="entry name" value="Nucleotide-diphossugar_trans"/>
</dbReference>
<dbReference type="Gene3D" id="3.90.550.10">
    <property type="entry name" value="Spore Coat Polysaccharide Biosynthesis Protein SpsA, Chain A"/>
    <property type="match status" value="1"/>
</dbReference>
<dbReference type="InterPro" id="IPR050834">
    <property type="entry name" value="Glycosyltransf_2"/>
</dbReference>
<name>A0ABP8UI36_9ACTN</name>
<keyword evidence="3" id="KW-1185">Reference proteome</keyword>
<dbReference type="Pfam" id="PF00535">
    <property type="entry name" value="Glycos_transf_2"/>
    <property type="match status" value="1"/>
</dbReference>
<protein>
    <recommendedName>
        <fullName evidence="1">Glycosyltransferase 2-like domain-containing protein</fullName>
    </recommendedName>
</protein>
<feature type="domain" description="Glycosyltransferase 2-like" evidence="1">
    <location>
        <begin position="22"/>
        <end position="173"/>
    </location>
</feature>